<proteinExistence type="predicted"/>
<protein>
    <submittedName>
        <fullName evidence="1">Uncharacterized protein</fullName>
    </submittedName>
</protein>
<sequence length="114" mass="13076">MNEARKLFSAEAKLKETARVWWMREQVYVRRMDFGAIKTWEEMKEGLKPQISSRLAEIILHSLSDSIQVATQIKQDILARSSHKVAAQNNQQGDKFNTENSYNGAAENSQSYPT</sequence>
<dbReference type="EMBL" id="CM044705">
    <property type="protein sequence ID" value="KAI5662640.1"/>
    <property type="molecule type" value="Genomic_DNA"/>
</dbReference>
<gene>
    <name evidence="1" type="ORF">M9H77_21963</name>
</gene>
<accession>A0ACC0AQK7</accession>
<dbReference type="Proteomes" id="UP001060085">
    <property type="component" value="Linkage Group LG05"/>
</dbReference>
<comment type="caution">
    <text evidence="1">The sequence shown here is derived from an EMBL/GenBank/DDBJ whole genome shotgun (WGS) entry which is preliminary data.</text>
</comment>
<organism evidence="1 2">
    <name type="scientific">Catharanthus roseus</name>
    <name type="common">Madagascar periwinkle</name>
    <name type="synonym">Vinca rosea</name>
    <dbReference type="NCBI Taxonomy" id="4058"/>
    <lineage>
        <taxon>Eukaryota</taxon>
        <taxon>Viridiplantae</taxon>
        <taxon>Streptophyta</taxon>
        <taxon>Embryophyta</taxon>
        <taxon>Tracheophyta</taxon>
        <taxon>Spermatophyta</taxon>
        <taxon>Magnoliopsida</taxon>
        <taxon>eudicotyledons</taxon>
        <taxon>Gunneridae</taxon>
        <taxon>Pentapetalae</taxon>
        <taxon>asterids</taxon>
        <taxon>lamiids</taxon>
        <taxon>Gentianales</taxon>
        <taxon>Apocynaceae</taxon>
        <taxon>Rauvolfioideae</taxon>
        <taxon>Vinceae</taxon>
        <taxon>Catharanthinae</taxon>
        <taxon>Catharanthus</taxon>
    </lineage>
</organism>
<reference evidence="2" key="1">
    <citation type="journal article" date="2023" name="Nat. Plants">
        <title>Single-cell RNA sequencing provides a high-resolution roadmap for understanding the multicellular compartmentation of specialized metabolism.</title>
        <authorList>
            <person name="Sun S."/>
            <person name="Shen X."/>
            <person name="Li Y."/>
            <person name="Li Y."/>
            <person name="Wang S."/>
            <person name="Li R."/>
            <person name="Zhang H."/>
            <person name="Shen G."/>
            <person name="Guo B."/>
            <person name="Wei J."/>
            <person name="Xu J."/>
            <person name="St-Pierre B."/>
            <person name="Chen S."/>
            <person name="Sun C."/>
        </authorList>
    </citation>
    <scope>NUCLEOTIDE SEQUENCE [LARGE SCALE GENOMIC DNA]</scope>
</reference>
<name>A0ACC0AQK7_CATRO</name>
<evidence type="ECO:0000313" key="2">
    <source>
        <dbReference type="Proteomes" id="UP001060085"/>
    </source>
</evidence>
<evidence type="ECO:0000313" key="1">
    <source>
        <dbReference type="EMBL" id="KAI5662640.1"/>
    </source>
</evidence>
<keyword evidence="2" id="KW-1185">Reference proteome</keyword>